<proteinExistence type="inferred from homology"/>
<dbReference type="GO" id="GO:0030246">
    <property type="term" value="F:carbohydrate binding"/>
    <property type="evidence" value="ECO:0007669"/>
    <property type="project" value="InterPro"/>
</dbReference>
<dbReference type="EMBL" id="CP011947">
    <property type="protein sequence ID" value="AKU08193.1"/>
    <property type="molecule type" value="Genomic_DNA"/>
</dbReference>
<keyword evidence="4 7" id="KW-1133">Transmembrane helix</keyword>
<dbReference type="SUPFAM" id="SSF49452">
    <property type="entry name" value="Starch-binding domain-like"/>
    <property type="match status" value="1"/>
</dbReference>
<feature type="transmembrane region" description="Helical" evidence="7">
    <location>
        <begin position="962"/>
        <end position="987"/>
    </location>
</feature>
<evidence type="ECO:0000256" key="7">
    <source>
        <dbReference type="SAM" id="Phobius"/>
    </source>
</evidence>
<evidence type="ECO:0000256" key="6">
    <source>
        <dbReference type="ARBA" id="ARBA00038076"/>
    </source>
</evidence>
<name>A0A0K1IV60_HALGI</name>
<dbReference type="Gene3D" id="2.60.40.10">
    <property type="entry name" value="Immunoglobulins"/>
    <property type="match status" value="1"/>
</dbReference>
<evidence type="ECO:0000259" key="9">
    <source>
        <dbReference type="Pfam" id="PF08308"/>
    </source>
</evidence>
<feature type="transmembrane region" description="Helical" evidence="7">
    <location>
        <begin position="263"/>
        <end position="286"/>
    </location>
</feature>
<dbReference type="GO" id="GO:0005886">
    <property type="term" value="C:plasma membrane"/>
    <property type="evidence" value="ECO:0007669"/>
    <property type="project" value="UniProtKB-SubCell"/>
</dbReference>
<feature type="domain" description="ABC3 transporter permease C-terminal" evidence="8">
    <location>
        <begin position="214"/>
        <end position="334"/>
    </location>
</feature>
<feature type="transmembrane region" description="Helical" evidence="7">
    <location>
        <begin position="212"/>
        <end position="231"/>
    </location>
</feature>
<dbReference type="InterPro" id="IPR013784">
    <property type="entry name" value="Carb-bd-like_fold"/>
</dbReference>
<evidence type="ECO:0000313" key="11">
    <source>
        <dbReference type="Proteomes" id="UP000066124"/>
    </source>
</evidence>
<dbReference type="AlphaFoldDB" id="A0A0K1IV60"/>
<dbReference type="InterPro" id="IPR050250">
    <property type="entry name" value="Macrolide_Exporter_MacB"/>
</dbReference>
<dbReference type="InterPro" id="IPR003838">
    <property type="entry name" value="ABC3_permease_C"/>
</dbReference>
<evidence type="ECO:0000256" key="4">
    <source>
        <dbReference type="ARBA" id="ARBA00022989"/>
    </source>
</evidence>
<feature type="transmembrane region" description="Helical" evidence="7">
    <location>
        <begin position="306"/>
        <end position="333"/>
    </location>
</feature>
<feature type="transmembrane region" description="Helical" evidence="7">
    <location>
        <begin position="867"/>
        <end position="892"/>
    </location>
</feature>
<protein>
    <submittedName>
        <fullName evidence="10">ABC transporter permease</fullName>
    </submittedName>
</protein>
<reference evidence="11" key="1">
    <citation type="journal article" date="2015" name="J. Biotechnol.">
        <title>Complete genome sequence of Haloferax gibbonsii strain ARA6, a potential producer of polyhydroxyalkanoates and halocins isolated from Araruama, Rio de Janeiro, Brasil.</title>
        <authorList>
            <person name="Pinto L.H."/>
            <person name="D'Alincourt Carvalho-Assef A.P."/>
            <person name="Vieira R.P."/>
            <person name="Clementino M.M."/>
            <person name="Albano R.M."/>
        </authorList>
    </citation>
    <scope>NUCLEOTIDE SEQUENCE [LARGE SCALE GENOMIC DNA]</scope>
    <source>
        <strain evidence="11">ARA6</strain>
    </source>
</reference>
<keyword evidence="2" id="KW-1003">Cell membrane</keyword>
<comment type="subcellular location">
    <subcellularLocation>
        <location evidence="1">Cell membrane</location>
        <topology evidence="1">Multi-pass membrane protein</topology>
    </subcellularLocation>
</comment>
<feature type="transmembrane region" description="Helical" evidence="7">
    <location>
        <begin position="913"/>
        <end position="942"/>
    </location>
</feature>
<gene>
    <name evidence="10" type="ORF">ABY42_10800</name>
</gene>
<dbReference type="PANTHER" id="PTHR30572:SF4">
    <property type="entry name" value="ABC TRANSPORTER PERMEASE YTRF"/>
    <property type="match status" value="1"/>
</dbReference>
<accession>A0A0K1IV60</accession>
<evidence type="ECO:0000256" key="2">
    <source>
        <dbReference type="ARBA" id="ARBA00022475"/>
    </source>
</evidence>
<dbReference type="GeneID" id="25246448"/>
<organism evidence="10 11">
    <name type="scientific">Haloferax gibbonsii</name>
    <dbReference type="NCBI Taxonomy" id="35746"/>
    <lineage>
        <taxon>Archaea</taxon>
        <taxon>Methanobacteriati</taxon>
        <taxon>Methanobacteriota</taxon>
        <taxon>Stenosarchaea group</taxon>
        <taxon>Halobacteria</taxon>
        <taxon>Halobacteriales</taxon>
        <taxon>Haloferacaceae</taxon>
        <taxon>Haloferax</taxon>
    </lineage>
</organism>
<feature type="domain" description="ABC3 transporter permease C-terminal" evidence="8">
    <location>
        <begin position="871"/>
        <end position="984"/>
    </location>
</feature>
<sequence>MRYATALLSRWSRREWLSIAVVAVTTAFLLGSALLLLTAATYTGTLSSDLSSSATVTYEQSYDDAVAAASADEVVIAVTTVSLPDGETRRVVGVPPDAPRTISGASVSWQAATLPRPPKDGVSAPVSTVQQIELSGPENTVSTSVSPHRVDETLFPDSWYVADTDTVQQLGTSGALVFDTESSGAPSSPTTVPLIAALPFLAGGITQVVRTLSVAAFAGGLLILVVVYNVTKMSIRDRTRLIGVARATGASPQRILSIILGRVLSLTFVGVALGYALGVIVTNGVVNAATYVGLPVSIQTNVTADIALSLLGIAGFLLVMGLVAGVLAALPVVRGDPKFDQTHRATSRWPQPIRRFQAVASPTLVDWRAFTPTAATLAVFMLIILLTGSIGGALAPLATTSSGTVVESGAAHPLNSRIDENYATVLRSYGITASPEVIYAQTRGRTPYLVRGANYTAFSSVTDASLVAGTAPQRADEAVVGTDLARTLGLEVGETVTLGGSVTPGVRRVTIVGTFAGSGVTNDQLVVPLETTQPLATGPGTVHLIRTKNASSRLTSLQNRSSGLLVTSLSGPSEVRTNATYRFGATVRNLGSTTASETVTVRVGNRTLERDVTLGSDESTQLSFETSFETAGTYELATDGVTRSVTVYRPNTLQLPSEYPTRAPPGSTLVVPATTPNESVVSGVTVTLDGRSATTDARGGVPIRVPEEPGTYTLRLSKDGYVPEEHTLTVERGAPQRLGGRLTVSPSTGSRLTNPTVTARVANPWGRFLVRNLTLVSPGGTQTRTVELTAGNVSEIELSASEVGLGDDPPPGTYDLQLVVDGTVISTATYRVTGDERVAATLSSRGEYTEGTGIGRAIENVFGNVQLLFVVLVSLAGLSTIGGTTATFAQAVHANRRVIGIYRATGASRRRILALLAADAVRLAIPAAVLSFGLAAALLWVLARVDVLVVFGIRLAVPFTPLLVAASALGAVCLAVCSAVIAATPFVRFDVGRLLHR</sequence>
<evidence type="ECO:0000259" key="8">
    <source>
        <dbReference type="Pfam" id="PF02687"/>
    </source>
</evidence>
<feature type="transmembrane region" description="Helical" evidence="7">
    <location>
        <begin position="377"/>
        <end position="398"/>
    </location>
</feature>
<evidence type="ECO:0000313" key="10">
    <source>
        <dbReference type="EMBL" id="AKU08193.1"/>
    </source>
</evidence>
<dbReference type="Gene3D" id="2.60.40.1120">
    <property type="entry name" value="Carboxypeptidase-like, regulatory domain"/>
    <property type="match status" value="1"/>
</dbReference>
<dbReference type="Pfam" id="PF08308">
    <property type="entry name" value="PEGA"/>
    <property type="match status" value="1"/>
</dbReference>
<keyword evidence="5 7" id="KW-0472">Membrane</keyword>
<dbReference type="InterPro" id="IPR013229">
    <property type="entry name" value="PEGA"/>
</dbReference>
<evidence type="ECO:0000256" key="1">
    <source>
        <dbReference type="ARBA" id="ARBA00004651"/>
    </source>
</evidence>
<dbReference type="Proteomes" id="UP000066124">
    <property type="component" value="Chromosome"/>
</dbReference>
<dbReference type="PANTHER" id="PTHR30572">
    <property type="entry name" value="MEMBRANE COMPONENT OF TRANSPORTER-RELATED"/>
    <property type="match status" value="1"/>
</dbReference>
<evidence type="ECO:0000256" key="5">
    <source>
        <dbReference type="ARBA" id="ARBA00023136"/>
    </source>
</evidence>
<evidence type="ECO:0000256" key="3">
    <source>
        <dbReference type="ARBA" id="ARBA00022692"/>
    </source>
</evidence>
<feature type="domain" description="PEGA" evidence="9">
    <location>
        <begin position="678"/>
        <end position="739"/>
    </location>
</feature>
<dbReference type="RefSeq" id="WP_050459474.1">
    <property type="nucleotide sequence ID" value="NZ_CP011947.1"/>
</dbReference>
<comment type="similarity">
    <text evidence="6">Belongs to the ABC-4 integral membrane protein family.</text>
</comment>
<dbReference type="InterPro" id="IPR013783">
    <property type="entry name" value="Ig-like_fold"/>
</dbReference>
<dbReference type="KEGG" id="hgi:ABY42_10800"/>
<dbReference type="PATRIC" id="fig|35746.4.peg.2324"/>
<dbReference type="Pfam" id="PF02687">
    <property type="entry name" value="FtsX"/>
    <property type="match status" value="2"/>
</dbReference>
<dbReference type="GO" id="GO:0022857">
    <property type="term" value="F:transmembrane transporter activity"/>
    <property type="evidence" value="ECO:0007669"/>
    <property type="project" value="TreeGrafter"/>
</dbReference>
<keyword evidence="3 7" id="KW-0812">Transmembrane</keyword>